<dbReference type="Pfam" id="PF02151">
    <property type="entry name" value="UVR"/>
    <property type="match status" value="1"/>
</dbReference>
<proteinExistence type="predicted"/>
<gene>
    <name evidence="2" type="ORF">RISK_004349</name>
</gene>
<dbReference type="PATRIC" id="fig|595434.4.peg.4126"/>
<name>A0A0J1BA63_RHOIS</name>
<dbReference type="Gene3D" id="4.10.860.10">
    <property type="entry name" value="UVR domain"/>
    <property type="match status" value="1"/>
</dbReference>
<evidence type="ECO:0000313" key="3">
    <source>
        <dbReference type="Proteomes" id="UP000036367"/>
    </source>
</evidence>
<dbReference type="InterPro" id="IPR001943">
    <property type="entry name" value="UVR_dom"/>
</dbReference>
<keyword evidence="3" id="KW-1185">Reference proteome</keyword>
<accession>A0A0J1BA63</accession>
<evidence type="ECO:0000259" key="1">
    <source>
        <dbReference type="PROSITE" id="PS50151"/>
    </source>
</evidence>
<reference evidence="2" key="1">
    <citation type="submission" date="2015-05" db="EMBL/GenBank/DDBJ databases">
        <title>Permanent draft genome of Rhodopirellula islandicus K833.</title>
        <authorList>
            <person name="Kizina J."/>
            <person name="Richter M."/>
            <person name="Glockner F.O."/>
            <person name="Harder J."/>
        </authorList>
    </citation>
    <scope>NUCLEOTIDE SEQUENCE [LARGE SCALE GENOMIC DNA]</scope>
    <source>
        <strain evidence="2">K833</strain>
    </source>
</reference>
<sequence>MFHVPTDGRWDAQSIAELLRHRDLDACAVDDTVRITLPLTQPHSLVGKLVWSLFRPSPPKITISYSSEKFIRNVDLEYDVMKMSMDCPCFDDIAEAMRQRGYLADDDRKIAARYVPGSTELAKLFDEIDELQIQKEDLVAKQDFENAVIVRDKEEEIRSIIDAMLFKLVSRTTDTENRDEP</sequence>
<dbReference type="AlphaFoldDB" id="A0A0J1BA63"/>
<comment type="caution">
    <text evidence="2">The sequence shown here is derived from an EMBL/GenBank/DDBJ whole genome shotgun (WGS) entry which is preliminary data.</text>
</comment>
<dbReference type="OrthoDB" id="282430at2"/>
<evidence type="ECO:0000313" key="2">
    <source>
        <dbReference type="EMBL" id="KLU03612.1"/>
    </source>
</evidence>
<dbReference type="PROSITE" id="PS50151">
    <property type="entry name" value="UVR"/>
    <property type="match status" value="1"/>
</dbReference>
<feature type="domain" description="UVR" evidence="1">
    <location>
        <begin position="125"/>
        <end position="160"/>
    </location>
</feature>
<dbReference type="RefSeq" id="WP_047815637.1">
    <property type="nucleotide sequence ID" value="NZ_LECT01000033.1"/>
</dbReference>
<organism evidence="2 3">
    <name type="scientific">Rhodopirellula islandica</name>
    <dbReference type="NCBI Taxonomy" id="595434"/>
    <lineage>
        <taxon>Bacteria</taxon>
        <taxon>Pseudomonadati</taxon>
        <taxon>Planctomycetota</taxon>
        <taxon>Planctomycetia</taxon>
        <taxon>Pirellulales</taxon>
        <taxon>Pirellulaceae</taxon>
        <taxon>Rhodopirellula</taxon>
    </lineage>
</organism>
<dbReference type="EMBL" id="LECT01000033">
    <property type="protein sequence ID" value="KLU03612.1"/>
    <property type="molecule type" value="Genomic_DNA"/>
</dbReference>
<dbReference type="Proteomes" id="UP000036367">
    <property type="component" value="Unassembled WGS sequence"/>
</dbReference>
<protein>
    <recommendedName>
        <fullName evidence="1">UVR domain-containing protein</fullName>
    </recommendedName>
</protein>